<evidence type="ECO:0000313" key="1">
    <source>
        <dbReference type="EMBL" id="MEO1770630.1"/>
    </source>
</evidence>
<protein>
    <recommendedName>
        <fullName evidence="3">GrpB family protein</fullName>
    </recommendedName>
</protein>
<sequence length="194" mass="22709">MKKKLSDMSLKELWQLFPIELSNSRSEWQNYYQEIESKLTDWIPKEQCLRISHIGSTAIKEIKAKNIVDVLVELSPNAILQPIAYILEEHGCIIMSASVNRISLNCGYTPDGFAEKVYHIHLRYIGDNDELYFRDYLNQFPTTAQDYEQLKEVLAVKYRNDRNRYTDEKGSFIKKVTAEAKNFYGEKYGYGKKD</sequence>
<dbReference type="SUPFAM" id="SSF81301">
    <property type="entry name" value="Nucleotidyltransferase"/>
    <property type="match status" value="1"/>
</dbReference>
<dbReference type="RefSeq" id="WP_207704878.1">
    <property type="nucleotide sequence ID" value="NZ_JAFREL020000002.1"/>
</dbReference>
<gene>
    <name evidence="1" type="ORF">JZO67_002583</name>
</gene>
<proteinExistence type="predicted"/>
<dbReference type="Proteomes" id="UP000664357">
    <property type="component" value="Unassembled WGS sequence"/>
</dbReference>
<evidence type="ECO:0000313" key="2">
    <source>
        <dbReference type="Proteomes" id="UP000664357"/>
    </source>
</evidence>
<keyword evidence="2" id="KW-1185">Reference proteome</keyword>
<name>A0ABV0ERQ4_9ENTE</name>
<dbReference type="PANTHER" id="PTHR34822:SF1">
    <property type="entry name" value="GRPB FAMILY PROTEIN"/>
    <property type="match status" value="1"/>
</dbReference>
<dbReference type="InterPro" id="IPR043519">
    <property type="entry name" value="NT_sf"/>
</dbReference>
<evidence type="ECO:0008006" key="3">
    <source>
        <dbReference type="Google" id="ProtNLM"/>
    </source>
</evidence>
<dbReference type="InterPro" id="IPR007344">
    <property type="entry name" value="GrpB/CoaE"/>
</dbReference>
<dbReference type="EMBL" id="JAFREL020000002">
    <property type="protein sequence ID" value="MEO1770630.1"/>
    <property type="molecule type" value="Genomic_DNA"/>
</dbReference>
<comment type="caution">
    <text evidence="1">The sequence shown here is derived from an EMBL/GenBank/DDBJ whole genome shotgun (WGS) entry which is preliminary data.</text>
</comment>
<dbReference type="PANTHER" id="PTHR34822">
    <property type="entry name" value="GRPB DOMAIN PROTEIN (AFU_ORTHOLOGUE AFUA_1G01530)"/>
    <property type="match status" value="1"/>
</dbReference>
<dbReference type="Gene3D" id="3.30.460.10">
    <property type="entry name" value="Beta Polymerase, domain 2"/>
    <property type="match status" value="1"/>
</dbReference>
<accession>A0ABV0ERQ4</accession>
<dbReference type="Pfam" id="PF04229">
    <property type="entry name" value="GrpB"/>
    <property type="match status" value="1"/>
</dbReference>
<organism evidence="1 2">
    <name type="scientific">Candidatus Enterococcus ferrettii</name>
    <dbReference type="NCBI Taxonomy" id="2815324"/>
    <lineage>
        <taxon>Bacteria</taxon>
        <taxon>Bacillati</taxon>
        <taxon>Bacillota</taxon>
        <taxon>Bacilli</taxon>
        <taxon>Lactobacillales</taxon>
        <taxon>Enterococcaceae</taxon>
        <taxon>Enterococcus</taxon>
    </lineage>
</organism>
<reference evidence="1 2" key="1">
    <citation type="submission" date="2024-02" db="EMBL/GenBank/DDBJ databases">
        <title>The Genome Sequence of Enterococcus sp. DIV0159.</title>
        <authorList>
            <person name="Earl A."/>
            <person name="Manson A."/>
            <person name="Gilmore M."/>
            <person name="Sanders J."/>
            <person name="Shea T."/>
            <person name="Howe W."/>
            <person name="Livny J."/>
            <person name="Cuomo C."/>
            <person name="Neafsey D."/>
            <person name="Birren B."/>
        </authorList>
    </citation>
    <scope>NUCLEOTIDE SEQUENCE [LARGE SCALE GENOMIC DNA]</scope>
    <source>
        <strain evidence="1 2">665A</strain>
    </source>
</reference>